<reference evidence="1 2" key="1">
    <citation type="journal article" date="2021" name="Nat. Plants">
        <title>The Taxus genome provides insights into paclitaxel biosynthesis.</title>
        <authorList>
            <person name="Xiong X."/>
            <person name="Gou J."/>
            <person name="Liao Q."/>
            <person name="Li Y."/>
            <person name="Zhou Q."/>
            <person name="Bi G."/>
            <person name="Li C."/>
            <person name="Du R."/>
            <person name="Wang X."/>
            <person name="Sun T."/>
            <person name="Guo L."/>
            <person name="Liang H."/>
            <person name="Lu P."/>
            <person name="Wu Y."/>
            <person name="Zhang Z."/>
            <person name="Ro D.K."/>
            <person name="Shang Y."/>
            <person name="Huang S."/>
            <person name="Yan J."/>
        </authorList>
    </citation>
    <scope>NUCLEOTIDE SEQUENCE [LARGE SCALE GENOMIC DNA]</scope>
    <source>
        <strain evidence="1">Ta-2019</strain>
    </source>
</reference>
<sequence>VEVVKVVAHWIFPIFYGNLASKVANFNLASWPAHDVTSGSSIGDASSFPDFKHRFKVLLEFTDSLASYVKYKNAGHIRIHLPNVKALGASLIPVPIWWNDLRFSVGDAFNYLWCGWLNDNSVDGEFDGALELDHDMPNM</sequence>
<dbReference type="EMBL" id="JAHRHJ020000009">
    <property type="protein sequence ID" value="KAH9302960.1"/>
    <property type="molecule type" value="Genomic_DNA"/>
</dbReference>
<name>A0AA38CMC5_TAXCH</name>
<comment type="caution">
    <text evidence="1">The sequence shown here is derived from an EMBL/GenBank/DDBJ whole genome shotgun (WGS) entry which is preliminary data.</text>
</comment>
<proteinExistence type="predicted"/>
<evidence type="ECO:0000313" key="1">
    <source>
        <dbReference type="EMBL" id="KAH9302960.1"/>
    </source>
</evidence>
<accession>A0AA38CMC5</accession>
<evidence type="ECO:0000313" key="2">
    <source>
        <dbReference type="Proteomes" id="UP000824469"/>
    </source>
</evidence>
<feature type="non-terminal residue" evidence="1">
    <location>
        <position position="139"/>
    </location>
</feature>
<gene>
    <name evidence="1" type="ORF">KI387_014543</name>
</gene>
<organism evidence="1 2">
    <name type="scientific">Taxus chinensis</name>
    <name type="common">Chinese yew</name>
    <name type="synonym">Taxus wallichiana var. chinensis</name>
    <dbReference type="NCBI Taxonomy" id="29808"/>
    <lineage>
        <taxon>Eukaryota</taxon>
        <taxon>Viridiplantae</taxon>
        <taxon>Streptophyta</taxon>
        <taxon>Embryophyta</taxon>
        <taxon>Tracheophyta</taxon>
        <taxon>Spermatophyta</taxon>
        <taxon>Pinopsida</taxon>
        <taxon>Pinidae</taxon>
        <taxon>Conifers II</taxon>
        <taxon>Cupressales</taxon>
        <taxon>Taxaceae</taxon>
        <taxon>Taxus</taxon>
    </lineage>
</organism>
<keyword evidence="2" id="KW-1185">Reference proteome</keyword>
<feature type="non-terminal residue" evidence="1">
    <location>
        <position position="1"/>
    </location>
</feature>
<dbReference type="Proteomes" id="UP000824469">
    <property type="component" value="Unassembled WGS sequence"/>
</dbReference>
<protein>
    <submittedName>
        <fullName evidence="1">Uncharacterized protein</fullName>
    </submittedName>
</protein>
<dbReference type="AlphaFoldDB" id="A0AA38CMC5"/>